<dbReference type="Proteomes" id="UP000708148">
    <property type="component" value="Unassembled WGS sequence"/>
</dbReference>
<organism evidence="9 10">
    <name type="scientific">Ostreobium quekettii</name>
    <dbReference type="NCBI Taxonomy" id="121088"/>
    <lineage>
        <taxon>Eukaryota</taxon>
        <taxon>Viridiplantae</taxon>
        <taxon>Chlorophyta</taxon>
        <taxon>core chlorophytes</taxon>
        <taxon>Ulvophyceae</taxon>
        <taxon>TCBD clade</taxon>
        <taxon>Bryopsidales</taxon>
        <taxon>Ostreobineae</taxon>
        <taxon>Ostreobiaceae</taxon>
        <taxon>Ostreobium</taxon>
    </lineage>
</organism>
<dbReference type="GO" id="GO:0005875">
    <property type="term" value="C:microtubule associated complex"/>
    <property type="evidence" value="ECO:0007669"/>
    <property type="project" value="TreeGrafter"/>
</dbReference>
<gene>
    <name evidence="9" type="ORF">OSTQU699_LOCUS7045</name>
</gene>
<dbReference type="OrthoDB" id="3176171at2759"/>
<evidence type="ECO:0000256" key="2">
    <source>
        <dbReference type="ARBA" id="ARBA00022490"/>
    </source>
</evidence>
<comment type="similarity">
    <text evidence="7">Belongs to the TRAFAC class myosin-kinesin ATPase superfamily. Kinesin family.</text>
</comment>
<keyword evidence="4 7" id="KW-0067">ATP-binding</keyword>
<dbReference type="InterPro" id="IPR001752">
    <property type="entry name" value="Kinesin_motor_dom"/>
</dbReference>
<dbReference type="GO" id="GO:0005737">
    <property type="term" value="C:cytoplasm"/>
    <property type="evidence" value="ECO:0007669"/>
    <property type="project" value="UniProtKB-SubCell"/>
</dbReference>
<dbReference type="GO" id="GO:0007052">
    <property type="term" value="P:mitotic spindle organization"/>
    <property type="evidence" value="ECO:0007669"/>
    <property type="project" value="TreeGrafter"/>
</dbReference>
<feature type="binding site" evidence="7">
    <location>
        <begin position="38"/>
        <end position="45"/>
    </location>
    <ligand>
        <name>ATP</name>
        <dbReference type="ChEBI" id="CHEBI:30616"/>
    </ligand>
</feature>
<evidence type="ECO:0000256" key="5">
    <source>
        <dbReference type="ARBA" id="ARBA00023054"/>
    </source>
</evidence>
<dbReference type="GO" id="GO:0005524">
    <property type="term" value="F:ATP binding"/>
    <property type="evidence" value="ECO:0007669"/>
    <property type="project" value="UniProtKB-UniRule"/>
</dbReference>
<feature type="domain" description="Kinesin motor" evidence="8">
    <location>
        <begin position="1"/>
        <end position="276"/>
    </location>
</feature>
<evidence type="ECO:0000259" key="8">
    <source>
        <dbReference type="PROSITE" id="PS50067"/>
    </source>
</evidence>
<evidence type="ECO:0000256" key="4">
    <source>
        <dbReference type="ARBA" id="ARBA00022840"/>
    </source>
</evidence>
<protein>
    <recommendedName>
        <fullName evidence="8">Kinesin motor domain-containing protein</fullName>
    </recommendedName>
</protein>
<dbReference type="CDD" id="cd00106">
    <property type="entry name" value="KISc"/>
    <property type="match status" value="1"/>
</dbReference>
<sequence>MNVKVYGETASQEEVFEDIRPLVDAVLQGRNAAILGYGQTGSGKTHTLIGDMRAREGRGVLARAVGALGEGIQMASGEAEFDVRVSAVEVYCETIRDLLGPGDNLQVKQDARRGVHAAGATEVPVHSEEELVAATEAGIANRVVAATAMNAASSRSHCIVCVTVEARGGGGCRSGKLCVADLAGSERGDKTGAAGLTLDEGILINKSLSALTKVICALTEAKSKHVPYRDSKLTRLLQDALGGSAMTSIIVCCSPEWSDAPETLSSLRFGRRAQGVTNAVQVNVRPSSVPLDQQLQAALDQCKELRRRVEELEGSTQAQGYVSQEEAGNPKRLGAGFSCLPTAASSVLEFVLRCLGTWQGALTAQIAGALLYFAWEDHQLEPVCRDAHW</sequence>
<dbReference type="EMBL" id="CAJHUC010001606">
    <property type="protein sequence ID" value="CAD7701688.1"/>
    <property type="molecule type" value="Genomic_DNA"/>
</dbReference>
<dbReference type="AlphaFoldDB" id="A0A8S1J714"/>
<dbReference type="GO" id="GO:0051231">
    <property type="term" value="P:spindle elongation"/>
    <property type="evidence" value="ECO:0007669"/>
    <property type="project" value="TreeGrafter"/>
</dbReference>
<dbReference type="Gene3D" id="3.40.850.10">
    <property type="entry name" value="Kinesin motor domain"/>
    <property type="match status" value="1"/>
</dbReference>
<evidence type="ECO:0000256" key="6">
    <source>
        <dbReference type="ARBA" id="ARBA00023175"/>
    </source>
</evidence>
<dbReference type="GO" id="GO:0003777">
    <property type="term" value="F:microtubule motor activity"/>
    <property type="evidence" value="ECO:0007669"/>
    <property type="project" value="InterPro"/>
</dbReference>
<dbReference type="PROSITE" id="PS50067">
    <property type="entry name" value="KINESIN_MOTOR_2"/>
    <property type="match status" value="1"/>
</dbReference>
<name>A0A8S1J714_9CHLO</name>
<accession>A0A8S1J714</accession>
<keyword evidence="3 7" id="KW-0547">Nucleotide-binding</keyword>
<reference evidence="9" key="1">
    <citation type="submission" date="2020-12" db="EMBL/GenBank/DDBJ databases">
        <authorList>
            <person name="Iha C."/>
        </authorList>
    </citation>
    <scope>NUCLEOTIDE SEQUENCE</scope>
</reference>
<evidence type="ECO:0000256" key="1">
    <source>
        <dbReference type="ARBA" id="ARBA00004496"/>
    </source>
</evidence>
<dbReference type="InterPro" id="IPR027640">
    <property type="entry name" value="Kinesin-like_fam"/>
</dbReference>
<dbReference type="InterPro" id="IPR036961">
    <property type="entry name" value="Kinesin_motor_dom_sf"/>
</dbReference>
<keyword evidence="2" id="KW-0963">Cytoplasm</keyword>
<proteinExistence type="inferred from homology"/>
<dbReference type="PANTHER" id="PTHR47969:SF15">
    <property type="entry name" value="CHROMOSOME-ASSOCIATED KINESIN KIF4A-RELATED"/>
    <property type="match status" value="1"/>
</dbReference>
<dbReference type="Pfam" id="PF00225">
    <property type="entry name" value="Kinesin"/>
    <property type="match status" value="1"/>
</dbReference>
<dbReference type="PRINTS" id="PR00380">
    <property type="entry name" value="KINESINHEAVY"/>
</dbReference>
<comment type="subcellular location">
    <subcellularLocation>
        <location evidence="1">Cytoplasm</location>
    </subcellularLocation>
</comment>
<keyword evidence="10" id="KW-1185">Reference proteome</keyword>
<dbReference type="GO" id="GO:0008017">
    <property type="term" value="F:microtubule binding"/>
    <property type="evidence" value="ECO:0007669"/>
    <property type="project" value="InterPro"/>
</dbReference>
<keyword evidence="5" id="KW-0175">Coiled coil</keyword>
<evidence type="ECO:0000313" key="9">
    <source>
        <dbReference type="EMBL" id="CAD7701688.1"/>
    </source>
</evidence>
<keyword evidence="6 7" id="KW-0505">Motor protein</keyword>
<evidence type="ECO:0000313" key="10">
    <source>
        <dbReference type="Proteomes" id="UP000708148"/>
    </source>
</evidence>
<dbReference type="SUPFAM" id="SSF52540">
    <property type="entry name" value="P-loop containing nucleoside triphosphate hydrolases"/>
    <property type="match status" value="1"/>
</dbReference>
<evidence type="ECO:0000256" key="3">
    <source>
        <dbReference type="ARBA" id="ARBA00022741"/>
    </source>
</evidence>
<dbReference type="InterPro" id="IPR027417">
    <property type="entry name" value="P-loop_NTPase"/>
</dbReference>
<comment type="caution">
    <text evidence="9">The sequence shown here is derived from an EMBL/GenBank/DDBJ whole genome shotgun (WGS) entry which is preliminary data.</text>
</comment>
<dbReference type="SMART" id="SM00129">
    <property type="entry name" value="KISc"/>
    <property type="match status" value="1"/>
</dbReference>
<dbReference type="PANTHER" id="PTHR47969">
    <property type="entry name" value="CHROMOSOME-ASSOCIATED KINESIN KIF4A-RELATED"/>
    <property type="match status" value="1"/>
</dbReference>
<dbReference type="GO" id="GO:0007018">
    <property type="term" value="P:microtubule-based movement"/>
    <property type="evidence" value="ECO:0007669"/>
    <property type="project" value="InterPro"/>
</dbReference>
<evidence type="ECO:0000256" key="7">
    <source>
        <dbReference type="PROSITE-ProRule" id="PRU00283"/>
    </source>
</evidence>